<gene>
    <name evidence="10" type="ORF">OIU83_20160</name>
</gene>
<dbReference type="Pfam" id="PF02675">
    <property type="entry name" value="AdoMet_dc"/>
    <property type="match status" value="1"/>
</dbReference>
<sequence>MLKLSKNYYTFGAYINILMDLPAYSPGLHKLVTLHVDKVQKLKDSNGFVAITNSILEAYQLEKVGVIVHDFDNDSFTISFCLKESHICIHTWPEYNQLTLDVYLCNYQQDNSKKVRDVMADYINYFEGTIIKDFEINR</sequence>
<evidence type="ECO:0000256" key="2">
    <source>
        <dbReference type="ARBA" id="ARBA00022793"/>
    </source>
</evidence>
<evidence type="ECO:0000256" key="6">
    <source>
        <dbReference type="ARBA" id="ARBA00023145"/>
    </source>
</evidence>
<evidence type="ECO:0000256" key="1">
    <source>
        <dbReference type="ARBA" id="ARBA00001928"/>
    </source>
</evidence>
<dbReference type="InterPro" id="IPR003826">
    <property type="entry name" value="AdoMetDC_fam_prok"/>
</dbReference>
<proteinExistence type="predicted"/>
<dbReference type="Proteomes" id="UP001151079">
    <property type="component" value="Unassembled WGS sequence"/>
</dbReference>
<keyword evidence="6" id="KW-0865">Zymogen</keyword>
<name>A0A9X2ZIG8_9FLAO</name>
<evidence type="ECO:0000256" key="4">
    <source>
        <dbReference type="ARBA" id="ARBA00023066"/>
    </source>
</evidence>
<dbReference type="GO" id="GO:0008295">
    <property type="term" value="P:spermidine biosynthetic process"/>
    <property type="evidence" value="ECO:0007669"/>
    <property type="project" value="UniProtKB-KW"/>
</dbReference>
<dbReference type="EMBL" id="JAOZEW010000026">
    <property type="protein sequence ID" value="MCV9929985.1"/>
    <property type="molecule type" value="Genomic_DNA"/>
</dbReference>
<protein>
    <submittedName>
        <fullName evidence="10">S-adenosylmethionine decarboxylase</fullName>
    </submittedName>
</protein>
<keyword evidence="2" id="KW-0210">Decarboxylase</keyword>
<evidence type="ECO:0000256" key="8">
    <source>
        <dbReference type="ARBA" id="ARBA00023270"/>
    </source>
</evidence>
<evidence type="ECO:0000256" key="5">
    <source>
        <dbReference type="ARBA" id="ARBA00023115"/>
    </source>
</evidence>
<comment type="cofactor">
    <cofactor evidence="1">
        <name>pyruvate</name>
        <dbReference type="ChEBI" id="CHEBI:15361"/>
    </cofactor>
</comment>
<dbReference type="AlphaFoldDB" id="A0A9X2ZIG8"/>
<organism evidence="10 11">
    <name type="scientific">Flavobacterium shii</name>
    <dbReference type="NCBI Taxonomy" id="2987687"/>
    <lineage>
        <taxon>Bacteria</taxon>
        <taxon>Pseudomonadati</taxon>
        <taxon>Bacteroidota</taxon>
        <taxon>Flavobacteriia</taxon>
        <taxon>Flavobacteriales</taxon>
        <taxon>Flavobacteriaceae</taxon>
        <taxon>Flavobacterium</taxon>
    </lineage>
</organism>
<accession>A0A9X2ZIG8</accession>
<dbReference type="InterPro" id="IPR016067">
    <property type="entry name" value="S-AdoMet_deCO2ase_core"/>
</dbReference>
<keyword evidence="11" id="KW-1185">Reference proteome</keyword>
<keyword evidence="9" id="KW-0670">Pyruvate</keyword>
<evidence type="ECO:0000313" key="11">
    <source>
        <dbReference type="Proteomes" id="UP001151079"/>
    </source>
</evidence>
<keyword evidence="3" id="KW-0068">Autocatalytic cleavage</keyword>
<keyword evidence="8" id="KW-0704">Schiff base</keyword>
<evidence type="ECO:0000256" key="7">
    <source>
        <dbReference type="ARBA" id="ARBA00023239"/>
    </source>
</evidence>
<evidence type="ECO:0000256" key="3">
    <source>
        <dbReference type="ARBA" id="ARBA00022813"/>
    </source>
</evidence>
<keyword evidence="4" id="KW-0745">Spermidine biosynthesis</keyword>
<dbReference type="Gene3D" id="3.60.90.10">
    <property type="entry name" value="S-adenosylmethionine decarboxylase"/>
    <property type="match status" value="1"/>
</dbReference>
<dbReference type="SUPFAM" id="SSF56276">
    <property type="entry name" value="S-adenosylmethionine decarboxylase"/>
    <property type="match status" value="1"/>
</dbReference>
<evidence type="ECO:0000256" key="9">
    <source>
        <dbReference type="ARBA" id="ARBA00023317"/>
    </source>
</evidence>
<dbReference type="GO" id="GO:0005829">
    <property type="term" value="C:cytosol"/>
    <property type="evidence" value="ECO:0007669"/>
    <property type="project" value="TreeGrafter"/>
</dbReference>
<keyword evidence="5" id="KW-0620">Polyamine biosynthesis</keyword>
<dbReference type="RefSeq" id="WP_264208067.1">
    <property type="nucleotide sequence ID" value="NZ_JAOZEW010000026.1"/>
</dbReference>
<reference evidence="10" key="1">
    <citation type="submission" date="2022-10" db="EMBL/GenBank/DDBJ databases">
        <title>Two novel species of Flavobacterium.</title>
        <authorList>
            <person name="Liu Q."/>
            <person name="Xin Y.-H."/>
        </authorList>
    </citation>
    <scope>NUCLEOTIDE SEQUENCE</scope>
    <source>
        <strain evidence="10">LS1R49</strain>
    </source>
</reference>
<dbReference type="GO" id="GO:0004014">
    <property type="term" value="F:adenosylmethionine decarboxylase activity"/>
    <property type="evidence" value="ECO:0007669"/>
    <property type="project" value="InterPro"/>
</dbReference>
<keyword evidence="7" id="KW-0456">Lyase</keyword>
<comment type="caution">
    <text evidence="10">The sequence shown here is derived from an EMBL/GenBank/DDBJ whole genome shotgun (WGS) entry which is preliminary data.</text>
</comment>
<dbReference type="PANTHER" id="PTHR33866:SF2">
    <property type="entry name" value="S-ADENOSYLMETHIONINE DECARBOXYLASE PROENZYME"/>
    <property type="match status" value="1"/>
</dbReference>
<dbReference type="PANTHER" id="PTHR33866">
    <property type="entry name" value="S-ADENOSYLMETHIONINE DECARBOXYLASE PROENZYME"/>
    <property type="match status" value="1"/>
</dbReference>
<evidence type="ECO:0000313" key="10">
    <source>
        <dbReference type="EMBL" id="MCV9929985.1"/>
    </source>
</evidence>